<proteinExistence type="predicted"/>
<dbReference type="EMBL" id="JBEDNZ010000026">
    <property type="protein sequence ID" value="KAL0810489.1"/>
    <property type="molecule type" value="Genomic_DNA"/>
</dbReference>
<evidence type="ECO:0000313" key="3">
    <source>
        <dbReference type="Proteomes" id="UP001549921"/>
    </source>
</evidence>
<name>A0ABD0S8U7_LOXSC</name>
<comment type="caution">
    <text evidence="2">The sequence shown here is derived from an EMBL/GenBank/DDBJ whole genome shotgun (WGS) entry which is preliminary data.</text>
</comment>
<organism evidence="2 3">
    <name type="scientific">Loxostege sticticalis</name>
    <name type="common">Beet webworm moth</name>
    <dbReference type="NCBI Taxonomy" id="481309"/>
    <lineage>
        <taxon>Eukaryota</taxon>
        <taxon>Metazoa</taxon>
        <taxon>Ecdysozoa</taxon>
        <taxon>Arthropoda</taxon>
        <taxon>Hexapoda</taxon>
        <taxon>Insecta</taxon>
        <taxon>Pterygota</taxon>
        <taxon>Neoptera</taxon>
        <taxon>Endopterygota</taxon>
        <taxon>Lepidoptera</taxon>
        <taxon>Glossata</taxon>
        <taxon>Ditrysia</taxon>
        <taxon>Pyraloidea</taxon>
        <taxon>Crambidae</taxon>
        <taxon>Pyraustinae</taxon>
        <taxon>Loxostege</taxon>
    </lineage>
</organism>
<dbReference type="Pfam" id="PF10441">
    <property type="entry name" value="Urb2"/>
    <property type="match status" value="1"/>
</dbReference>
<gene>
    <name evidence="2" type="ORF">ABMA28_010617</name>
</gene>
<reference evidence="2 3" key="1">
    <citation type="submission" date="2024-06" db="EMBL/GenBank/DDBJ databases">
        <title>A chromosome-level genome assembly of beet webworm, Loxostege sticticalis.</title>
        <authorList>
            <person name="Zhang Y."/>
        </authorList>
    </citation>
    <scope>NUCLEOTIDE SEQUENCE [LARGE SCALE GENOMIC DNA]</scope>
    <source>
        <strain evidence="2">AQ028</strain>
        <tissue evidence="2">Male pupae</tissue>
    </source>
</reference>
<evidence type="ECO:0000313" key="2">
    <source>
        <dbReference type="EMBL" id="KAL0810489.1"/>
    </source>
</evidence>
<accession>A0ABD0S8U7</accession>
<protein>
    <recommendedName>
        <fullName evidence="1">Nucleolar 27S pre-rRNA processing Urb2/Npa2 C-terminal domain-containing protein</fullName>
    </recommendedName>
</protein>
<feature type="domain" description="Nucleolar 27S pre-rRNA processing Urb2/Npa2 C-terminal" evidence="1">
    <location>
        <begin position="1288"/>
        <end position="1484"/>
    </location>
</feature>
<sequence>MSLNPLNELKRRLDDHDTPLPKRLCLARNLIKSHHFPSAPKQRIVADWLQTLTHRNEISGGDLRNIIGWLNVVDDVTSELKSKLVQIVSEYFKSNPLKKEDILSTLSFLENSTLSSQLAFHTEECLTIAIMLLKYLKLEETEGNHHLSQRVFDNIVRLYKESKKKLEFILKLLDGRNLETIFSYLDSDRSTVIAVCGNILFPMNKKSFFGSYLQTLVRKDNINDLIAEKGENIQSVLKIMDAFFSYPKGRNENDQKFLTDFIDVFVSCYYTESQLIFAFYIMVANCLNMEQNYLIPAMTMPPITFEENSEKIKRNIFLNMLETILRNEVDINVRLSDTLGVKIPKVETKKTFLVFLETVMLDQLKLDKKPDKATFNIIKTALKLDPGLIETKMTNILPPIMTAKKNNSNMIESYTEMLNCLLEILFKLSRGTMFMNQILPMIKNHLESGNTEQSTLRQKLKDATENGEDYTKIRNKIITGSDVFPEESIQLYGKLTSELMFRQNKDLLASLQKDFEAHCLVALGQKDINPSTVTLTEVISAIMCSFLRHNKMADHTVPMNIADDFWATFKNFELNCMKTFGECVLELDNEPRLLQSFLKLCISCSQLKLLNIKYSNIKTKLSPEDFTCDIFDLSFILPCLASEQWIQLASKVENEEDSLLLDELLLLKTMVIQTIHRNTEASQEFILPIKTHLIKHLASNSQMFEPQEYLSKVLFTNLDRNQAKQVAKFVVKLSLSSSDVEIFNNETIQNSRQLLNSLVLETVKQMCKCFDNAEVLAKAVSKTDFDMMSFAKERDMKELFTQLTIKEESKDGSTLPNCVEILKHLKIYYLEETCQLVTMFMLLATKNNCQKKLRRSIDHLFQSIFELSEYPPDLYKIFPVEFIFSFKDKLLLDLLTLKIKVSNNMFVIKSLVDSAVKRVRMETEIIKKIVELLLKKQSKTTDTSIEFFGDPAFQISCAILPSIVKQKRFLTQSGPRSILADFQEKIHKSLLECFKNINFKDISSLSMDQTGSTDESMVVSERTAATLNAIAAYSLTLSKYCETTDEKEMKNLDYLWSGLEYFVEHAINTLQNPDSKYQHVESSIQLLNTVLRYIKKLESHDIFQTKDKLFLQIWSSIKARLSMVLNKDSTKFVNMAFLEDIAVNLRFLCELVSVEGFTNNFVGDLNNLAQFEIPSKLLKSEEQSKTVLTSHRVSKYLWVQILKANIVGPKLVALSKSIYQSSRNLRSYIQQHFEVDQNGVIIKSKRKKLMVEFQNEDNDNVVKIVKVDDRICEMIKIYLETLAEAVLSAKKVSLDYKALDVIFELLHSVHYILGLGTPRARCQVSWNAFHQLFEGSVAVLNGLLVSREQLLEDRWPCYMQCYRALAVCLCARAASGVTLNKSDEDSMGLMAHAIEKLTLSICKRKTHVSKIAAYTVGDLCSSIERCVPSRTVRQHLENSISLLIQASDTAQAMAFLRRALAGSPGQMTMTNMYTMYKRYHKYVGNA</sequence>
<evidence type="ECO:0000259" key="1">
    <source>
        <dbReference type="Pfam" id="PF10441"/>
    </source>
</evidence>
<dbReference type="Proteomes" id="UP001549921">
    <property type="component" value="Unassembled WGS sequence"/>
</dbReference>
<dbReference type="InterPro" id="IPR018849">
    <property type="entry name" value="Urb2/Npa2_C"/>
</dbReference>